<reference evidence="1" key="1">
    <citation type="submission" date="2020-12" db="EMBL/GenBank/DDBJ databases">
        <title>Genomic characterization of non-nitrogen-fixing Frankia strains.</title>
        <authorList>
            <person name="Carlos-Shanley C."/>
            <person name="Guerra T."/>
            <person name="Hahn D."/>
        </authorList>
    </citation>
    <scope>NUCLEOTIDE SEQUENCE</scope>
    <source>
        <strain evidence="1">CN6</strain>
    </source>
</reference>
<proteinExistence type="predicted"/>
<gene>
    <name evidence="1" type="ORF">I7412_04930</name>
</gene>
<dbReference type="AlphaFoldDB" id="A0A937R9U0"/>
<dbReference type="RefSeq" id="WP_203005903.1">
    <property type="nucleotide sequence ID" value="NZ_JADWYU010000225.1"/>
</dbReference>
<name>A0A937R9U0_9ACTN</name>
<protein>
    <submittedName>
        <fullName evidence="1">LysM peptidoglycan-binding domain-containing protein</fullName>
    </submittedName>
</protein>
<dbReference type="EMBL" id="JAEACQ010000140">
    <property type="protein sequence ID" value="MBL7626525.1"/>
    <property type="molecule type" value="Genomic_DNA"/>
</dbReference>
<comment type="caution">
    <text evidence="1">The sequence shown here is derived from an EMBL/GenBank/DDBJ whole genome shotgun (WGS) entry which is preliminary data.</text>
</comment>
<dbReference type="Proteomes" id="UP000604475">
    <property type="component" value="Unassembled WGS sequence"/>
</dbReference>
<evidence type="ECO:0000313" key="1">
    <source>
        <dbReference type="EMBL" id="MBL7626525.1"/>
    </source>
</evidence>
<evidence type="ECO:0000313" key="2">
    <source>
        <dbReference type="Proteomes" id="UP000604475"/>
    </source>
</evidence>
<organism evidence="1 2">
    <name type="scientific">Frankia nepalensis</name>
    <dbReference type="NCBI Taxonomy" id="1836974"/>
    <lineage>
        <taxon>Bacteria</taxon>
        <taxon>Bacillati</taxon>
        <taxon>Actinomycetota</taxon>
        <taxon>Actinomycetes</taxon>
        <taxon>Frankiales</taxon>
        <taxon>Frankiaceae</taxon>
        <taxon>Frankia</taxon>
    </lineage>
</organism>
<sequence>MTVDPSLGSSVPLTAGAAAGDRFPPHSRYAATEVATTTGADGTEWRYLRRRFIAGSDDAAAAIEHLVVAGERLDLLAARYYGNPLLGWRIADANGALDPAELTAEPGRVLRVPAPEATGGAGGLG</sequence>
<keyword evidence="2" id="KW-1185">Reference proteome</keyword>
<accession>A0A937R9U0</accession>